<dbReference type="EMBL" id="JAEAOA010001571">
    <property type="protein sequence ID" value="KAK3604565.1"/>
    <property type="molecule type" value="Genomic_DNA"/>
</dbReference>
<keyword evidence="2" id="KW-1185">Reference proteome</keyword>
<evidence type="ECO:0000313" key="2">
    <source>
        <dbReference type="Proteomes" id="UP001195483"/>
    </source>
</evidence>
<reference evidence="1" key="1">
    <citation type="journal article" date="2021" name="Genome Biol. Evol.">
        <title>A High-Quality Reference Genome for a Parasitic Bivalve with Doubly Uniparental Inheritance (Bivalvia: Unionida).</title>
        <authorList>
            <person name="Smith C.H."/>
        </authorList>
    </citation>
    <scope>NUCLEOTIDE SEQUENCE</scope>
    <source>
        <strain evidence="1">CHS0354</strain>
    </source>
</reference>
<dbReference type="Proteomes" id="UP001195483">
    <property type="component" value="Unassembled WGS sequence"/>
</dbReference>
<reference evidence="1" key="3">
    <citation type="submission" date="2023-05" db="EMBL/GenBank/DDBJ databases">
        <authorList>
            <person name="Smith C.H."/>
        </authorList>
    </citation>
    <scope>NUCLEOTIDE SEQUENCE</scope>
    <source>
        <strain evidence="1">CHS0354</strain>
        <tissue evidence="1">Mantle</tissue>
    </source>
</reference>
<feature type="non-terminal residue" evidence="1">
    <location>
        <position position="73"/>
    </location>
</feature>
<proteinExistence type="predicted"/>
<name>A0AAE0T657_9BIVA</name>
<organism evidence="1 2">
    <name type="scientific">Potamilus streckersoni</name>
    <dbReference type="NCBI Taxonomy" id="2493646"/>
    <lineage>
        <taxon>Eukaryota</taxon>
        <taxon>Metazoa</taxon>
        <taxon>Spiralia</taxon>
        <taxon>Lophotrochozoa</taxon>
        <taxon>Mollusca</taxon>
        <taxon>Bivalvia</taxon>
        <taxon>Autobranchia</taxon>
        <taxon>Heteroconchia</taxon>
        <taxon>Palaeoheterodonta</taxon>
        <taxon>Unionida</taxon>
        <taxon>Unionoidea</taxon>
        <taxon>Unionidae</taxon>
        <taxon>Ambleminae</taxon>
        <taxon>Lampsilini</taxon>
        <taxon>Potamilus</taxon>
    </lineage>
</organism>
<evidence type="ECO:0000313" key="1">
    <source>
        <dbReference type="EMBL" id="KAK3604565.1"/>
    </source>
</evidence>
<protein>
    <submittedName>
        <fullName evidence="1">Uncharacterized protein</fullName>
    </submittedName>
</protein>
<accession>A0AAE0T657</accession>
<gene>
    <name evidence="1" type="ORF">CHS0354_026255</name>
</gene>
<dbReference type="AlphaFoldDB" id="A0AAE0T657"/>
<reference evidence="1" key="2">
    <citation type="journal article" date="2021" name="Genome Biol. Evol.">
        <title>Developing a high-quality reference genome for a parasitic bivalve with doubly uniparental inheritance (Bivalvia: Unionida).</title>
        <authorList>
            <person name="Smith C.H."/>
        </authorList>
    </citation>
    <scope>NUCLEOTIDE SEQUENCE</scope>
    <source>
        <strain evidence="1">CHS0354</strain>
        <tissue evidence="1">Mantle</tissue>
    </source>
</reference>
<comment type="caution">
    <text evidence="1">The sequence shown here is derived from an EMBL/GenBank/DDBJ whole genome shotgun (WGS) entry which is preliminary data.</text>
</comment>
<sequence>MEQFKNVDRTAPTAACLKSMEIDDGLRCGHSSLMASNIRRRAYGTGSTNSPLSAMTTYICEKRAGTRLNVPST</sequence>